<gene>
    <name evidence="1" type="ORF">VVAX_04353</name>
</gene>
<dbReference type="InterPro" id="IPR031875">
    <property type="entry name" value="RecA_dep_nuc"/>
</dbReference>
<reference evidence="1" key="1">
    <citation type="submission" date="2019-12" db="EMBL/GenBank/DDBJ databases">
        <authorList>
            <person name="Cremers G."/>
        </authorList>
    </citation>
    <scope>NUCLEOTIDE SEQUENCE</scope>
    <source>
        <strain evidence="1">Vvax</strain>
    </source>
</reference>
<protein>
    <recommendedName>
        <fullName evidence="2">DUF968 domain-containing protein</fullName>
    </recommendedName>
</protein>
<evidence type="ECO:0008006" key="2">
    <source>
        <dbReference type="Google" id="ProtNLM"/>
    </source>
</evidence>
<name>A0A679JFM5_VARPD</name>
<accession>A0A679JFM5</accession>
<dbReference type="CDD" id="cd00085">
    <property type="entry name" value="HNHc"/>
    <property type="match status" value="1"/>
</dbReference>
<dbReference type="RefSeq" id="WP_339091893.1">
    <property type="nucleotide sequence ID" value="NZ_LR743507.1"/>
</dbReference>
<dbReference type="InterPro" id="IPR003615">
    <property type="entry name" value="HNH_nuc"/>
</dbReference>
<sequence>MTFARKPYIRRPQPLYAPVERRGTYDAPVTGSPVSVPKTERAAGGVLEQLHKSRLVELGCMCCDMALDMFTPDVELHHRRAGQGWGKGDWMTLIPLCPEHHRGATGVHGLGTKGFPKHYGFTEQDMLDKALQLLNITPKGQGEKA</sequence>
<dbReference type="Gene3D" id="3.30.40.190">
    <property type="match status" value="1"/>
</dbReference>
<organism evidence="1">
    <name type="scientific">Variovorax paradoxus</name>
    <dbReference type="NCBI Taxonomy" id="34073"/>
    <lineage>
        <taxon>Bacteria</taxon>
        <taxon>Pseudomonadati</taxon>
        <taxon>Pseudomonadota</taxon>
        <taxon>Betaproteobacteria</taxon>
        <taxon>Burkholderiales</taxon>
        <taxon>Comamonadaceae</taxon>
        <taxon>Variovorax</taxon>
    </lineage>
</organism>
<proteinExistence type="predicted"/>
<dbReference type="Pfam" id="PF16786">
    <property type="entry name" value="RecA_dep_nuc"/>
    <property type="match status" value="1"/>
</dbReference>
<dbReference type="AlphaFoldDB" id="A0A679JFM5"/>
<dbReference type="EMBL" id="LR743507">
    <property type="protein sequence ID" value="CAA2107674.1"/>
    <property type="molecule type" value="Genomic_DNA"/>
</dbReference>
<evidence type="ECO:0000313" key="1">
    <source>
        <dbReference type="EMBL" id="CAA2107674.1"/>
    </source>
</evidence>